<dbReference type="GO" id="GO:0003700">
    <property type="term" value="F:DNA-binding transcription factor activity"/>
    <property type="evidence" value="ECO:0007669"/>
    <property type="project" value="UniProtKB-UniRule"/>
</dbReference>
<dbReference type="AlphaFoldDB" id="A0A0R3K1J1"/>
<evidence type="ECO:0000256" key="6">
    <source>
        <dbReference type="ARBA" id="ARBA00023163"/>
    </source>
</evidence>
<dbReference type="GO" id="GO:0003677">
    <property type="term" value="F:DNA binding"/>
    <property type="evidence" value="ECO:0007669"/>
    <property type="project" value="UniProtKB-KW"/>
</dbReference>
<keyword evidence="3 7" id="KW-0963">Cytoplasm</keyword>
<comment type="pathway">
    <text evidence="7">Amino-acid biosynthesis; L-arginine biosynthesis [regulation].</text>
</comment>
<accession>A0A0R3K1J1</accession>
<dbReference type="GO" id="GO:1900079">
    <property type="term" value="P:regulation of arginine biosynthetic process"/>
    <property type="evidence" value="ECO:0007669"/>
    <property type="project" value="UniProtKB-UniRule"/>
</dbReference>
<dbReference type="InterPro" id="IPR036388">
    <property type="entry name" value="WH-like_DNA-bd_sf"/>
</dbReference>
<keyword evidence="6 7" id="KW-0804">Transcription</keyword>
<evidence type="ECO:0000256" key="4">
    <source>
        <dbReference type="ARBA" id="ARBA00023015"/>
    </source>
</evidence>
<dbReference type="InterPro" id="IPR020899">
    <property type="entry name" value="Arg_repress_C"/>
</dbReference>
<keyword evidence="7" id="KW-0028">Amino-acid biosynthesis</keyword>
<keyword evidence="4 7" id="KW-0805">Transcription regulation</keyword>
<dbReference type="PANTHER" id="PTHR34471">
    <property type="entry name" value="ARGININE REPRESSOR"/>
    <property type="match status" value="1"/>
</dbReference>
<dbReference type="InterPro" id="IPR001669">
    <property type="entry name" value="Arg_repress"/>
</dbReference>
<evidence type="ECO:0000313" key="11">
    <source>
        <dbReference type="EMBL" id="KRQ86821.1"/>
    </source>
</evidence>
<reference evidence="11 12" key="1">
    <citation type="submission" date="2015-09" db="EMBL/GenBank/DDBJ databases">
        <title>Draft genome sequence of a Caloramator mitchellensis, a moderate thermophile from the Great Artesian Basin of Australia.</title>
        <authorList>
            <person name="Patel B.K."/>
        </authorList>
    </citation>
    <scope>NUCLEOTIDE SEQUENCE [LARGE SCALE GENOMIC DNA]</scope>
    <source>
        <strain evidence="11 12">VF08</strain>
    </source>
</reference>
<dbReference type="InterPro" id="IPR036390">
    <property type="entry name" value="WH_DNA-bd_sf"/>
</dbReference>
<dbReference type="PRINTS" id="PR01467">
    <property type="entry name" value="ARGREPRESSOR"/>
</dbReference>
<dbReference type="Proteomes" id="UP000052015">
    <property type="component" value="Unassembled WGS sequence"/>
</dbReference>
<dbReference type="NCBIfam" id="NF001680">
    <property type="entry name" value="PRK00441.1"/>
    <property type="match status" value="1"/>
</dbReference>
<dbReference type="STRING" id="908809.ABG79_01312"/>
<evidence type="ECO:0000256" key="3">
    <source>
        <dbReference type="ARBA" id="ARBA00022490"/>
    </source>
</evidence>
<evidence type="ECO:0000259" key="10">
    <source>
        <dbReference type="Pfam" id="PF02863"/>
    </source>
</evidence>
<dbReference type="GO" id="GO:0034618">
    <property type="term" value="F:arginine binding"/>
    <property type="evidence" value="ECO:0007669"/>
    <property type="project" value="InterPro"/>
</dbReference>
<organism evidence="11 12">
    <name type="scientific">Caloramator mitchellensis</name>
    <dbReference type="NCBI Taxonomy" id="908809"/>
    <lineage>
        <taxon>Bacteria</taxon>
        <taxon>Bacillati</taxon>
        <taxon>Bacillota</taxon>
        <taxon>Clostridia</taxon>
        <taxon>Eubacteriales</taxon>
        <taxon>Clostridiaceae</taxon>
        <taxon>Caloramator</taxon>
    </lineage>
</organism>
<dbReference type="InterPro" id="IPR036251">
    <property type="entry name" value="Arg_repress_C_sf"/>
</dbReference>
<dbReference type="Gene3D" id="1.10.10.10">
    <property type="entry name" value="Winged helix-like DNA-binding domain superfamily/Winged helix DNA-binding domain"/>
    <property type="match status" value="1"/>
</dbReference>
<comment type="subcellular location">
    <subcellularLocation>
        <location evidence="1 7">Cytoplasm</location>
    </subcellularLocation>
</comment>
<sequence>MREERGYIMKITRHSKILEIINHKDVETQEELVEELRNQGFDVTQATVSRDIKELKLIKVMSSSGKYKYAPLSHADNVLYEKLVNIFTQTVIDIEYVGNMIVIKTLSGSASAAAEAMDSLRLDGIVGTVAGDNTIFALARNPEKAHETVLKMKKLLNE</sequence>
<evidence type="ECO:0000256" key="1">
    <source>
        <dbReference type="ARBA" id="ARBA00004496"/>
    </source>
</evidence>
<dbReference type="NCBIfam" id="TIGR01529">
    <property type="entry name" value="argR_whole"/>
    <property type="match status" value="1"/>
</dbReference>
<dbReference type="GO" id="GO:0051259">
    <property type="term" value="P:protein complex oligomerization"/>
    <property type="evidence" value="ECO:0007669"/>
    <property type="project" value="InterPro"/>
</dbReference>
<dbReference type="GO" id="GO:0005737">
    <property type="term" value="C:cytoplasm"/>
    <property type="evidence" value="ECO:0007669"/>
    <property type="project" value="UniProtKB-SubCell"/>
</dbReference>
<comment type="function">
    <text evidence="7">Regulates arginine biosynthesis genes.</text>
</comment>
<evidence type="ECO:0000256" key="7">
    <source>
        <dbReference type="HAMAP-Rule" id="MF_00173"/>
    </source>
</evidence>
<dbReference type="PATRIC" id="fig|908809.3.peg.1321"/>
<dbReference type="Gene3D" id="3.30.1360.40">
    <property type="match status" value="1"/>
</dbReference>
<evidence type="ECO:0000256" key="8">
    <source>
        <dbReference type="NCBIfam" id="TIGR01529"/>
    </source>
</evidence>
<evidence type="ECO:0000256" key="5">
    <source>
        <dbReference type="ARBA" id="ARBA00023125"/>
    </source>
</evidence>
<dbReference type="Pfam" id="PF02863">
    <property type="entry name" value="Arg_repressor_C"/>
    <property type="match status" value="1"/>
</dbReference>
<dbReference type="InterPro" id="IPR020900">
    <property type="entry name" value="Arg_repress_DNA-bd"/>
</dbReference>
<dbReference type="EMBL" id="LKHP01000006">
    <property type="protein sequence ID" value="KRQ86821.1"/>
    <property type="molecule type" value="Genomic_DNA"/>
</dbReference>
<dbReference type="SUPFAM" id="SSF46785">
    <property type="entry name" value="Winged helix' DNA-binding domain"/>
    <property type="match status" value="1"/>
</dbReference>
<dbReference type="UniPathway" id="UPA00068"/>
<name>A0A0R3K1J1_CALMK</name>
<feature type="domain" description="Arginine repressor DNA-binding" evidence="9">
    <location>
        <begin position="10"/>
        <end position="70"/>
    </location>
</feature>
<dbReference type="Pfam" id="PF01316">
    <property type="entry name" value="Arg_repressor"/>
    <property type="match status" value="1"/>
</dbReference>
<evidence type="ECO:0000259" key="9">
    <source>
        <dbReference type="Pfam" id="PF01316"/>
    </source>
</evidence>
<keyword evidence="7" id="KW-0055">Arginine biosynthesis</keyword>
<comment type="similarity">
    <text evidence="2 7">Belongs to the ArgR family.</text>
</comment>
<protein>
    <recommendedName>
        <fullName evidence="7 8">Arginine repressor</fullName>
    </recommendedName>
</protein>
<evidence type="ECO:0000256" key="2">
    <source>
        <dbReference type="ARBA" id="ARBA00008316"/>
    </source>
</evidence>
<keyword evidence="7" id="KW-0678">Repressor</keyword>
<dbReference type="SUPFAM" id="SSF55252">
    <property type="entry name" value="C-terminal domain of arginine repressor"/>
    <property type="match status" value="1"/>
</dbReference>
<dbReference type="HAMAP" id="MF_00173">
    <property type="entry name" value="Arg_repressor"/>
    <property type="match status" value="1"/>
</dbReference>
<keyword evidence="5 7" id="KW-0238">DNA-binding</keyword>
<keyword evidence="12" id="KW-1185">Reference proteome</keyword>
<dbReference type="PANTHER" id="PTHR34471:SF1">
    <property type="entry name" value="ARGININE REPRESSOR"/>
    <property type="match status" value="1"/>
</dbReference>
<dbReference type="GO" id="GO:0006526">
    <property type="term" value="P:L-arginine biosynthetic process"/>
    <property type="evidence" value="ECO:0007669"/>
    <property type="project" value="UniProtKB-UniPathway"/>
</dbReference>
<comment type="caution">
    <text evidence="11">The sequence shown here is derived from an EMBL/GenBank/DDBJ whole genome shotgun (WGS) entry which is preliminary data.</text>
</comment>
<feature type="domain" description="Arginine repressor C-terminal" evidence="10">
    <location>
        <begin position="88"/>
        <end position="153"/>
    </location>
</feature>
<evidence type="ECO:0000313" key="12">
    <source>
        <dbReference type="Proteomes" id="UP000052015"/>
    </source>
</evidence>
<gene>
    <name evidence="7 11" type="primary">argR</name>
    <name evidence="11" type="ORF">ABG79_01312</name>
</gene>
<proteinExistence type="inferred from homology"/>